<accession>A0A8C7KRS2</accession>
<keyword evidence="4" id="KW-1053">Target membrane</keyword>
<dbReference type="InterPro" id="IPR009104">
    <property type="entry name" value="Anemon_actinoporin-like"/>
</dbReference>
<sequence length="327" mass="36700">MSEHKTQYCGMCYECCSAGCMDSICYNSLIGTNPLHFFKKSKISSPLVLDVKELAVASRTPANTGKVQTITLECSISCSLLFSRLLSFKMMPHFLCAVPHLCLCTNTQKCNRSRCDFSQFLLSSTSLGKHESTLLCLTQLEFSELRRPAKMPENAEAVSATLTTNRNCTIELTNVTTGYCLINPKVYMSSGFCYHPPQPTVRTTKTEVCSFTKDDDTATGAVGVLTYDLFHMQSRVCSERMAIMFSVPYDYNFYKNWLGVGVFEVARACDKQLYNHMYKEKDFSKFVRSEASGSGVEYKAQHVDLRATMSNVGKSIIKVELYDKMGH</sequence>
<dbReference type="Pfam" id="PF06369">
    <property type="entry name" value="Anemone_cytotox"/>
    <property type="match status" value="1"/>
</dbReference>
<dbReference type="GO" id="GO:0046931">
    <property type="term" value="P:pore complex assembly"/>
    <property type="evidence" value="ECO:0007669"/>
    <property type="project" value="InterPro"/>
</dbReference>
<evidence type="ECO:0000256" key="4">
    <source>
        <dbReference type="ARBA" id="ARBA00023298"/>
    </source>
</evidence>
<evidence type="ECO:0000313" key="6">
    <source>
        <dbReference type="Ensembl" id="ENSOKIP00005108102.1"/>
    </source>
</evidence>
<dbReference type="GO" id="GO:0006812">
    <property type="term" value="P:monoatomic cation transport"/>
    <property type="evidence" value="ECO:0007669"/>
    <property type="project" value="InterPro"/>
</dbReference>
<evidence type="ECO:0000256" key="5">
    <source>
        <dbReference type="ARBA" id="ARBA00023331"/>
    </source>
</evidence>
<dbReference type="Gene3D" id="2.60.270.20">
    <property type="entry name" value="Cytolysin/lectin"/>
    <property type="match status" value="1"/>
</dbReference>
<keyword evidence="5" id="KW-0166">Nematocyst</keyword>
<dbReference type="GeneTree" id="ENSGT00940000164286"/>
<dbReference type="GO" id="GO:0044218">
    <property type="term" value="C:other organism cell membrane"/>
    <property type="evidence" value="ECO:0007669"/>
    <property type="project" value="UniProtKB-KW"/>
</dbReference>
<reference evidence="6" key="1">
    <citation type="submission" date="2025-08" db="UniProtKB">
        <authorList>
            <consortium name="Ensembl"/>
        </authorList>
    </citation>
    <scope>IDENTIFICATION</scope>
</reference>
<name>A0A8C7KRS2_ONCKI</name>
<evidence type="ECO:0000256" key="3">
    <source>
        <dbReference type="ARBA" id="ARBA00022537"/>
    </source>
</evidence>
<dbReference type="GO" id="GO:0051715">
    <property type="term" value="P:cytolysis in another organism"/>
    <property type="evidence" value="ECO:0007669"/>
    <property type="project" value="InterPro"/>
</dbReference>
<dbReference type="GO" id="GO:0046930">
    <property type="term" value="C:pore complex"/>
    <property type="evidence" value="ECO:0007669"/>
    <property type="project" value="InterPro"/>
</dbReference>
<dbReference type="AlphaFoldDB" id="A0A8C7KRS2"/>
<dbReference type="PANTHER" id="PTHR40388:SF3">
    <property type="entry name" value="DELTA-ACTITOXIN-AEQ1C-LIKE"/>
    <property type="match status" value="1"/>
</dbReference>
<proteinExistence type="predicted"/>
<dbReference type="SUPFAM" id="SSF63724">
    <property type="entry name" value="Cytolysin/lectin"/>
    <property type="match status" value="1"/>
</dbReference>
<evidence type="ECO:0000256" key="1">
    <source>
        <dbReference type="ARBA" id="ARBA00004175"/>
    </source>
</evidence>
<organism evidence="6 7">
    <name type="scientific">Oncorhynchus kisutch</name>
    <name type="common">Coho salmon</name>
    <name type="synonym">Salmo kisutch</name>
    <dbReference type="NCBI Taxonomy" id="8019"/>
    <lineage>
        <taxon>Eukaryota</taxon>
        <taxon>Metazoa</taxon>
        <taxon>Chordata</taxon>
        <taxon>Craniata</taxon>
        <taxon>Vertebrata</taxon>
        <taxon>Euteleostomi</taxon>
        <taxon>Actinopterygii</taxon>
        <taxon>Neopterygii</taxon>
        <taxon>Teleostei</taxon>
        <taxon>Protacanthopterygii</taxon>
        <taxon>Salmoniformes</taxon>
        <taxon>Salmonidae</taxon>
        <taxon>Salmoninae</taxon>
        <taxon>Oncorhynchus</taxon>
    </lineage>
</organism>
<gene>
    <name evidence="6" type="primary">LOC109897598</name>
</gene>
<dbReference type="InterPro" id="IPR015926">
    <property type="entry name" value="Cytolysin/lectin"/>
</dbReference>
<keyword evidence="4" id="KW-0472">Membrane</keyword>
<dbReference type="Ensembl" id="ENSOKIT00005115836.1">
    <property type="protein sequence ID" value="ENSOKIP00005108102.1"/>
    <property type="gene ID" value="ENSOKIG00005047371.1"/>
</dbReference>
<comment type="subcellular location">
    <subcellularLocation>
        <location evidence="2">Nematocyst</location>
    </subcellularLocation>
    <subcellularLocation>
        <location evidence="1">Target cell membrane</location>
    </subcellularLocation>
</comment>
<dbReference type="PANTHER" id="PTHR40388">
    <property type="entry name" value="BRYOPORIN"/>
    <property type="match status" value="1"/>
</dbReference>
<protein>
    <submittedName>
        <fullName evidence="6">Uncharacterized protein</fullName>
    </submittedName>
</protein>
<dbReference type="InterPro" id="IPR050677">
    <property type="entry name" value="Actinoporin_PFT"/>
</dbReference>
<dbReference type="GO" id="GO:0042151">
    <property type="term" value="C:nematocyst"/>
    <property type="evidence" value="ECO:0007669"/>
    <property type="project" value="UniProtKB-SubCell"/>
</dbReference>
<evidence type="ECO:0000256" key="2">
    <source>
        <dbReference type="ARBA" id="ARBA00004532"/>
    </source>
</evidence>
<reference evidence="6" key="2">
    <citation type="submission" date="2025-09" db="UniProtKB">
        <authorList>
            <consortium name="Ensembl"/>
        </authorList>
    </citation>
    <scope>IDENTIFICATION</scope>
</reference>
<dbReference type="Proteomes" id="UP000694557">
    <property type="component" value="Unassembled WGS sequence"/>
</dbReference>
<keyword evidence="7" id="KW-1185">Reference proteome</keyword>
<evidence type="ECO:0000313" key="7">
    <source>
        <dbReference type="Proteomes" id="UP000694557"/>
    </source>
</evidence>
<keyword evidence="3" id="KW-1052">Target cell membrane</keyword>
<dbReference type="GO" id="GO:0015267">
    <property type="term" value="F:channel activity"/>
    <property type="evidence" value="ECO:0007669"/>
    <property type="project" value="InterPro"/>
</dbReference>